<dbReference type="RefSeq" id="WP_169923248.1">
    <property type="nucleotide sequence ID" value="NZ_CABMMZ010000039.1"/>
</dbReference>
<reference evidence="9" key="1">
    <citation type="journal article" date="2018" name="Environ. Microbiol.">
        <title>Sporulation capability and amylosome conservation among diverse human colonic and rumen isolates of the keystone starch-degrader Ruminococcus bromii.</title>
        <authorList>
            <person name="Mukhopadhya I."/>
            <person name="Morais S."/>
            <person name="Laverde-Gomez J."/>
            <person name="Sheridan P.O."/>
            <person name="Walker A.W."/>
            <person name="Kelly W."/>
            <person name="Klieve A.V."/>
            <person name="Ouwerkerk D."/>
            <person name="Duncan S.H."/>
            <person name="Louis P."/>
            <person name="Koropatkin N."/>
            <person name="Cockburn D."/>
            <person name="Kibler R."/>
            <person name="Cooper P.J."/>
            <person name="Sandoval C."/>
            <person name="Crost E."/>
            <person name="Juge N."/>
            <person name="Bayer E.A."/>
            <person name="Flint H.J."/>
        </authorList>
    </citation>
    <scope>NUCLEOTIDE SEQUENCE [LARGE SCALE GENOMIC DNA]</scope>
    <source>
        <strain evidence="9">ATCC 27255</strain>
    </source>
</reference>
<feature type="transmembrane region" description="Helical" evidence="8">
    <location>
        <begin position="263"/>
        <end position="285"/>
    </location>
</feature>
<evidence type="ECO:0000256" key="8">
    <source>
        <dbReference type="SAM" id="Phobius"/>
    </source>
</evidence>
<keyword evidence="5 8" id="KW-0812">Transmembrane</keyword>
<feature type="transmembrane region" description="Helical" evidence="8">
    <location>
        <begin position="135"/>
        <end position="153"/>
    </location>
</feature>
<feature type="transmembrane region" description="Helical" evidence="8">
    <location>
        <begin position="291"/>
        <end position="308"/>
    </location>
</feature>
<keyword evidence="10" id="KW-1185">Reference proteome</keyword>
<gene>
    <name evidence="9" type="ORF">RBATCC27255_00814</name>
</gene>
<evidence type="ECO:0000256" key="1">
    <source>
        <dbReference type="ARBA" id="ARBA00004651"/>
    </source>
</evidence>
<evidence type="ECO:0000256" key="6">
    <source>
        <dbReference type="ARBA" id="ARBA00022989"/>
    </source>
</evidence>
<keyword evidence="7 8" id="KW-0472">Membrane</keyword>
<accession>A0A2N0UWP9</accession>
<evidence type="ECO:0000313" key="10">
    <source>
        <dbReference type="Proteomes" id="UP000233425"/>
    </source>
</evidence>
<dbReference type="EMBL" id="NNSR01000039">
    <property type="protein sequence ID" value="PKD31434.1"/>
    <property type="molecule type" value="Genomic_DNA"/>
</dbReference>
<dbReference type="GO" id="GO:0009103">
    <property type="term" value="P:lipopolysaccharide biosynthetic process"/>
    <property type="evidence" value="ECO:0007669"/>
    <property type="project" value="UniProtKB-ARBA"/>
</dbReference>
<organism evidence="9 10">
    <name type="scientific">Ruminococcus bromii</name>
    <dbReference type="NCBI Taxonomy" id="40518"/>
    <lineage>
        <taxon>Bacteria</taxon>
        <taxon>Bacillati</taxon>
        <taxon>Bacillota</taxon>
        <taxon>Clostridia</taxon>
        <taxon>Eubacteriales</taxon>
        <taxon>Oscillospiraceae</taxon>
        <taxon>Ruminococcus</taxon>
    </lineage>
</organism>
<dbReference type="PANTHER" id="PTHR33908">
    <property type="entry name" value="MANNOSYLTRANSFERASE YKCB-RELATED"/>
    <property type="match status" value="1"/>
</dbReference>
<dbReference type="PANTHER" id="PTHR33908:SF11">
    <property type="entry name" value="MEMBRANE PROTEIN"/>
    <property type="match status" value="1"/>
</dbReference>
<proteinExistence type="predicted"/>
<protein>
    <submittedName>
        <fullName evidence="9">Putative membrane protein</fullName>
    </submittedName>
</protein>
<feature type="transmembrane region" description="Helical" evidence="8">
    <location>
        <begin position="111"/>
        <end position="128"/>
    </location>
</feature>
<feature type="transmembrane region" description="Helical" evidence="8">
    <location>
        <begin position="238"/>
        <end position="256"/>
    </location>
</feature>
<keyword evidence="3" id="KW-0328">Glycosyltransferase</keyword>
<evidence type="ECO:0000256" key="2">
    <source>
        <dbReference type="ARBA" id="ARBA00022475"/>
    </source>
</evidence>
<feature type="transmembrane region" description="Helical" evidence="8">
    <location>
        <begin position="320"/>
        <end position="339"/>
    </location>
</feature>
<evidence type="ECO:0000256" key="7">
    <source>
        <dbReference type="ARBA" id="ARBA00023136"/>
    </source>
</evidence>
<dbReference type="InterPro" id="IPR050297">
    <property type="entry name" value="LipidA_mod_glycosyltrf_83"/>
</dbReference>
<evidence type="ECO:0000256" key="4">
    <source>
        <dbReference type="ARBA" id="ARBA00022679"/>
    </source>
</evidence>
<sequence length="455" mass="52074">MMHKLKVRANHTVYIIFAVLSLFSLTLIFNDNIWFDEAYTLSLIQHNYSDIINILKSDMHPPLYFLSLKTFCCIFGYSITATKIFSAIGYIATLFLGCTIIKKHYGSKTSIIYMLTVGAVPMMLYFSVQQRSYSWSIFFVTLCFIESLLFIANKKFHHCILFAIAGLGAAYNHIYALLAVAIIFAFANIYLLIKDRNLFKRIIIADLIMVAGYSFWIIPLLNQTKSASSNFWLSGVEPLSVIVFISGIAVSALVLMKKSNRKLCIIFADVCVMGIQIIGLFVTVFIRPFYIARYSVVILGIFAILVAFGVKDIKPKPSKVICTLLCVVNIGCLVATGLFEYNPSMTNFRERFSSQQSESDTFVYCDSAFGIMSYYYPNNTHLCTYKENWFEAFENVECINKNEIADKVDPNHKIWFVKNELTKMPKCIKSNFKYKKIDSFQCDFNKFDLYLLILK</sequence>
<dbReference type="Proteomes" id="UP000233425">
    <property type="component" value="Unassembled WGS sequence"/>
</dbReference>
<comment type="subcellular location">
    <subcellularLocation>
        <location evidence="1">Cell membrane</location>
        <topology evidence="1">Multi-pass membrane protein</topology>
    </subcellularLocation>
</comment>
<keyword evidence="2" id="KW-1003">Cell membrane</keyword>
<comment type="caution">
    <text evidence="9">The sequence shown here is derived from an EMBL/GenBank/DDBJ whole genome shotgun (WGS) entry which is preliminary data.</text>
</comment>
<evidence type="ECO:0000256" key="3">
    <source>
        <dbReference type="ARBA" id="ARBA00022676"/>
    </source>
</evidence>
<feature type="transmembrane region" description="Helical" evidence="8">
    <location>
        <begin position="12"/>
        <end position="29"/>
    </location>
</feature>
<dbReference type="GO" id="GO:0016763">
    <property type="term" value="F:pentosyltransferase activity"/>
    <property type="evidence" value="ECO:0007669"/>
    <property type="project" value="TreeGrafter"/>
</dbReference>
<keyword evidence="4" id="KW-0808">Transferase</keyword>
<name>A0A2N0UWP9_9FIRM</name>
<feature type="transmembrane region" description="Helical" evidence="8">
    <location>
        <begin position="198"/>
        <end position="218"/>
    </location>
</feature>
<feature type="transmembrane region" description="Helical" evidence="8">
    <location>
        <begin position="63"/>
        <end position="80"/>
    </location>
</feature>
<feature type="transmembrane region" description="Helical" evidence="8">
    <location>
        <begin position="87"/>
        <end position="105"/>
    </location>
</feature>
<dbReference type="GO" id="GO:0005886">
    <property type="term" value="C:plasma membrane"/>
    <property type="evidence" value="ECO:0007669"/>
    <property type="project" value="UniProtKB-SubCell"/>
</dbReference>
<evidence type="ECO:0000313" key="9">
    <source>
        <dbReference type="EMBL" id="PKD31434.1"/>
    </source>
</evidence>
<evidence type="ECO:0000256" key="5">
    <source>
        <dbReference type="ARBA" id="ARBA00022692"/>
    </source>
</evidence>
<keyword evidence="6 8" id="KW-1133">Transmembrane helix</keyword>
<feature type="transmembrane region" description="Helical" evidence="8">
    <location>
        <begin position="173"/>
        <end position="191"/>
    </location>
</feature>
<dbReference type="AlphaFoldDB" id="A0A2N0UWP9"/>